<protein>
    <submittedName>
        <fullName evidence="6">Helix-turn-helix domain-containing protein</fullName>
    </submittedName>
</protein>
<evidence type="ECO:0000313" key="6">
    <source>
        <dbReference type="EMBL" id="TLS50867.1"/>
    </source>
</evidence>
<reference evidence="6 7" key="1">
    <citation type="submission" date="2019-05" db="EMBL/GenBank/DDBJ databases">
        <authorList>
            <person name="Narsing Rao M.P."/>
            <person name="Li W.J."/>
        </authorList>
    </citation>
    <scope>NUCLEOTIDE SEQUENCE [LARGE SCALE GENOMIC DNA]</scope>
    <source>
        <strain evidence="6 7">SYSU_K30003</strain>
    </source>
</reference>
<proteinExistence type="predicted"/>
<keyword evidence="1" id="KW-0805">Transcription regulation</keyword>
<dbReference type="InterPro" id="IPR018060">
    <property type="entry name" value="HTH_AraC"/>
</dbReference>
<evidence type="ECO:0000256" key="1">
    <source>
        <dbReference type="ARBA" id="ARBA00023015"/>
    </source>
</evidence>
<dbReference type="SMART" id="SM00342">
    <property type="entry name" value="HTH_ARAC"/>
    <property type="match status" value="1"/>
</dbReference>
<dbReference type="OrthoDB" id="2859525at2"/>
<dbReference type="GO" id="GO:0003700">
    <property type="term" value="F:DNA-binding transcription factor activity"/>
    <property type="evidence" value="ECO:0007669"/>
    <property type="project" value="InterPro"/>
</dbReference>
<evidence type="ECO:0000256" key="4">
    <source>
        <dbReference type="SAM" id="MobiDB-lite"/>
    </source>
</evidence>
<dbReference type="PANTHER" id="PTHR43280:SF2">
    <property type="entry name" value="HTH-TYPE TRANSCRIPTIONAL REGULATOR EXSA"/>
    <property type="match status" value="1"/>
</dbReference>
<feature type="domain" description="HTH araC/xylS-type" evidence="5">
    <location>
        <begin position="179"/>
        <end position="278"/>
    </location>
</feature>
<feature type="compositionally biased region" description="Basic and acidic residues" evidence="4">
    <location>
        <begin position="29"/>
        <end position="40"/>
    </location>
</feature>
<dbReference type="Proteomes" id="UP000309676">
    <property type="component" value="Unassembled WGS sequence"/>
</dbReference>
<organism evidence="6 7">
    <name type="scientific">Paenibacillus antri</name>
    <dbReference type="NCBI Taxonomy" id="2582848"/>
    <lineage>
        <taxon>Bacteria</taxon>
        <taxon>Bacillati</taxon>
        <taxon>Bacillota</taxon>
        <taxon>Bacilli</taxon>
        <taxon>Bacillales</taxon>
        <taxon>Paenibacillaceae</taxon>
        <taxon>Paenibacillus</taxon>
    </lineage>
</organism>
<dbReference type="AlphaFoldDB" id="A0A5R9G3D5"/>
<comment type="caution">
    <text evidence="6">The sequence shown here is derived from an EMBL/GenBank/DDBJ whole genome shotgun (WGS) entry which is preliminary data.</text>
</comment>
<feature type="region of interest" description="Disordered" evidence="4">
    <location>
        <begin position="20"/>
        <end position="43"/>
    </location>
</feature>
<name>A0A5R9G3D5_9BACL</name>
<dbReference type="Gene3D" id="1.10.10.60">
    <property type="entry name" value="Homeodomain-like"/>
    <property type="match status" value="2"/>
</dbReference>
<dbReference type="SUPFAM" id="SSF46689">
    <property type="entry name" value="Homeodomain-like"/>
    <property type="match status" value="1"/>
</dbReference>
<keyword evidence="2" id="KW-0238">DNA-binding</keyword>
<keyword evidence="3" id="KW-0804">Transcription</keyword>
<dbReference type="EMBL" id="VCIW01000012">
    <property type="protein sequence ID" value="TLS50867.1"/>
    <property type="molecule type" value="Genomic_DNA"/>
</dbReference>
<dbReference type="PANTHER" id="PTHR43280">
    <property type="entry name" value="ARAC-FAMILY TRANSCRIPTIONAL REGULATOR"/>
    <property type="match status" value="1"/>
</dbReference>
<accession>A0A5R9G3D5</accession>
<dbReference type="RefSeq" id="WP_138195553.1">
    <property type="nucleotide sequence ID" value="NZ_VCIW01000012.1"/>
</dbReference>
<sequence>MLPKSTESLNHLLRPFRNRSNYEFMNPDPDERPRPEEFSPRRTAKHGRCIVVEDLAAREGAAVTESDASWARLGTLLEEVAETKGTVFAHGDRMYGICMFGAEDEMSEKSIVAFAWFLTSFIRKLTSLQVRIGIGPLIYSYADMNRSINAAIRTLEVPPRVDRGHVLLYAESESGALLDQVKRLVEETYAETDCSLKRIAKELFVNSAYLGRMFKEKEGVSFKDYLNRVRMEKAKELLSSSDMKVYEVAFAVGYREVDWFYKKFKACTGMSTQEYRSARQYNS</sequence>
<dbReference type="GO" id="GO:0043565">
    <property type="term" value="F:sequence-specific DNA binding"/>
    <property type="evidence" value="ECO:0007669"/>
    <property type="project" value="InterPro"/>
</dbReference>
<evidence type="ECO:0000313" key="7">
    <source>
        <dbReference type="Proteomes" id="UP000309676"/>
    </source>
</evidence>
<gene>
    <name evidence="6" type="ORF">FE782_17610</name>
</gene>
<keyword evidence="7" id="KW-1185">Reference proteome</keyword>
<evidence type="ECO:0000256" key="2">
    <source>
        <dbReference type="ARBA" id="ARBA00023125"/>
    </source>
</evidence>
<dbReference type="PROSITE" id="PS01124">
    <property type="entry name" value="HTH_ARAC_FAMILY_2"/>
    <property type="match status" value="1"/>
</dbReference>
<evidence type="ECO:0000259" key="5">
    <source>
        <dbReference type="PROSITE" id="PS01124"/>
    </source>
</evidence>
<evidence type="ECO:0000256" key="3">
    <source>
        <dbReference type="ARBA" id="ARBA00023163"/>
    </source>
</evidence>
<dbReference type="Pfam" id="PF12833">
    <property type="entry name" value="HTH_18"/>
    <property type="match status" value="1"/>
</dbReference>
<dbReference type="InterPro" id="IPR009057">
    <property type="entry name" value="Homeodomain-like_sf"/>
</dbReference>